<keyword evidence="8" id="KW-1185">Reference proteome</keyword>
<dbReference type="InterPro" id="IPR018062">
    <property type="entry name" value="HTH_AraC-typ_CS"/>
</dbReference>
<dbReference type="SMART" id="SM00342">
    <property type="entry name" value="HTH_ARAC"/>
    <property type="match status" value="1"/>
</dbReference>
<evidence type="ECO:0000313" key="5">
    <source>
        <dbReference type="EMBL" id="CAI3925776.1"/>
    </source>
</evidence>
<dbReference type="AlphaFoldDB" id="A0A9W4TNP5"/>
<reference evidence="6" key="1">
    <citation type="submission" date="2022-10" db="EMBL/GenBank/DDBJ databases">
        <authorList>
            <person name="Botero Cardona J."/>
        </authorList>
    </citation>
    <scope>NUCLEOTIDE SEQUENCE</scope>
    <source>
        <strain evidence="6">LMG 31819</strain>
        <strain evidence="5">R-53529</strain>
    </source>
</reference>
<proteinExistence type="predicted"/>
<organism evidence="6 7">
    <name type="scientific">Commensalibacter communis</name>
    <dbReference type="NCBI Taxonomy" id="2972786"/>
    <lineage>
        <taxon>Bacteria</taxon>
        <taxon>Pseudomonadati</taxon>
        <taxon>Pseudomonadota</taxon>
        <taxon>Alphaproteobacteria</taxon>
        <taxon>Acetobacterales</taxon>
        <taxon>Acetobacteraceae</taxon>
    </lineage>
</organism>
<keyword evidence="2 6" id="KW-0238">DNA-binding</keyword>
<dbReference type="PANTHER" id="PTHR11019:SF159">
    <property type="entry name" value="TRANSCRIPTIONAL REGULATOR-RELATED"/>
    <property type="match status" value="1"/>
</dbReference>
<feature type="domain" description="HTH araC/xylS-type" evidence="4">
    <location>
        <begin position="154"/>
        <end position="251"/>
    </location>
</feature>
<dbReference type="EMBL" id="CAMXCS010000001">
    <property type="protein sequence ID" value="CAI3925776.1"/>
    <property type="molecule type" value="Genomic_DNA"/>
</dbReference>
<evidence type="ECO:0000259" key="4">
    <source>
        <dbReference type="PROSITE" id="PS01124"/>
    </source>
</evidence>
<dbReference type="PANTHER" id="PTHR11019">
    <property type="entry name" value="HTH-TYPE TRANSCRIPTIONAL REGULATOR NIMR"/>
    <property type="match status" value="1"/>
</dbReference>
<dbReference type="PRINTS" id="PR00032">
    <property type="entry name" value="HTHARAC"/>
</dbReference>
<dbReference type="Gene3D" id="1.10.10.60">
    <property type="entry name" value="Homeodomain-like"/>
    <property type="match status" value="1"/>
</dbReference>
<dbReference type="Proteomes" id="UP001154255">
    <property type="component" value="Unassembled WGS sequence"/>
</dbReference>
<evidence type="ECO:0000256" key="2">
    <source>
        <dbReference type="ARBA" id="ARBA00023125"/>
    </source>
</evidence>
<evidence type="ECO:0000256" key="3">
    <source>
        <dbReference type="ARBA" id="ARBA00023163"/>
    </source>
</evidence>
<sequence>MNGLSVLTLLSVKEYHFSSEQFEDKLHRHECVQLLVIKKGLIRVETQTSCSVITEKDGIWIIAGSMHKLTMLKDTSLYSIYVDPFARADFPYKTQVVNISPLMHALMPKLVGIDSHYLPHSIEEWTIELFLNELRSLSDLYAFELPYPKDAEYQEICRYISKNLDYPWSVADFSKRLKVSDRTVTRQFYKQTGLSFVEWLRRKRMQVALELLTSGEPITQVALQVGYDSPSAFTTVFKQRLGFTPRDYVNKVTGKG</sequence>
<protein>
    <submittedName>
        <fullName evidence="5 6">AraC-type DNA-binding domain and AraC-containing proteins (AraC)</fullName>
    </submittedName>
</protein>
<evidence type="ECO:0000313" key="6">
    <source>
        <dbReference type="EMBL" id="CAI3935050.1"/>
    </source>
</evidence>
<dbReference type="PROSITE" id="PS00041">
    <property type="entry name" value="HTH_ARAC_FAMILY_1"/>
    <property type="match status" value="1"/>
</dbReference>
<dbReference type="Pfam" id="PF12833">
    <property type="entry name" value="HTH_18"/>
    <property type="match status" value="1"/>
</dbReference>
<dbReference type="InterPro" id="IPR018060">
    <property type="entry name" value="HTH_AraC"/>
</dbReference>
<dbReference type="Proteomes" id="UP001154259">
    <property type="component" value="Unassembled WGS sequence"/>
</dbReference>
<keyword evidence="3" id="KW-0804">Transcription</keyword>
<keyword evidence="1" id="KW-0805">Transcription regulation</keyword>
<dbReference type="InterPro" id="IPR020449">
    <property type="entry name" value="Tscrpt_reg_AraC-type_HTH"/>
</dbReference>
<name>A0A9W4TNP5_9PROT</name>
<dbReference type="InterPro" id="IPR011051">
    <property type="entry name" value="RmlC_Cupin_sf"/>
</dbReference>
<dbReference type="SUPFAM" id="SSF51182">
    <property type="entry name" value="RmlC-like cupins"/>
    <property type="match status" value="1"/>
</dbReference>
<dbReference type="GO" id="GO:0003700">
    <property type="term" value="F:DNA-binding transcription factor activity"/>
    <property type="evidence" value="ECO:0007669"/>
    <property type="project" value="InterPro"/>
</dbReference>
<dbReference type="SUPFAM" id="SSF46689">
    <property type="entry name" value="Homeodomain-like"/>
    <property type="match status" value="2"/>
</dbReference>
<dbReference type="EMBL" id="CAMXCM010000001">
    <property type="protein sequence ID" value="CAI3935050.1"/>
    <property type="molecule type" value="Genomic_DNA"/>
</dbReference>
<gene>
    <name evidence="5" type="ORF">R53529_LOCUS218</name>
    <name evidence="6" type="ORF">R53530_LOCUS883</name>
</gene>
<evidence type="ECO:0000313" key="7">
    <source>
        <dbReference type="Proteomes" id="UP001154255"/>
    </source>
</evidence>
<dbReference type="InterPro" id="IPR009057">
    <property type="entry name" value="Homeodomain-like_sf"/>
</dbReference>
<dbReference type="RefSeq" id="WP_271824904.1">
    <property type="nucleotide sequence ID" value="NZ_CAMXCQ010000001.1"/>
</dbReference>
<evidence type="ECO:0000313" key="8">
    <source>
        <dbReference type="Proteomes" id="UP001154259"/>
    </source>
</evidence>
<accession>A0A9W4TNP5</accession>
<dbReference type="PROSITE" id="PS01124">
    <property type="entry name" value="HTH_ARAC_FAMILY_2"/>
    <property type="match status" value="1"/>
</dbReference>
<comment type="caution">
    <text evidence="6">The sequence shown here is derived from an EMBL/GenBank/DDBJ whole genome shotgun (WGS) entry which is preliminary data.</text>
</comment>
<dbReference type="GO" id="GO:0043565">
    <property type="term" value="F:sequence-specific DNA binding"/>
    <property type="evidence" value="ECO:0007669"/>
    <property type="project" value="InterPro"/>
</dbReference>
<evidence type="ECO:0000256" key="1">
    <source>
        <dbReference type="ARBA" id="ARBA00023015"/>
    </source>
</evidence>